<gene>
    <name evidence="1" type="primary">ORF211832</name>
</gene>
<protein>
    <submittedName>
        <fullName evidence="1">Uncharacterized protein</fullName>
    </submittedName>
</protein>
<feature type="non-terminal residue" evidence="1">
    <location>
        <position position="1"/>
    </location>
</feature>
<sequence>PSSTPQQSIFNSPTIHAVEASSLIVASTHIPRTIDPCKPLEDRISIDDIPKPALLDLVKHRLTVKYNMGPSKRSPREPMEVSSNCLKPPSSYLKYEIWKYVDIEHHR</sequence>
<organism evidence="1">
    <name type="scientific">Arion vulgaris</name>
    <dbReference type="NCBI Taxonomy" id="1028688"/>
    <lineage>
        <taxon>Eukaryota</taxon>
        <taxon>Metazoa</taxon>
        <taxon>Spiralia</taxon>
        <taxon>Lophotrochozoa</taxon>
        <taxon>Mollusca</taxon>
        <taxon>Gastropoda</taxon>
        <taxon>Heterobranchia</taxon>
        <taxon>Euthyneura</taxon>
        <taxon>Panpulmonata</taxon>
        <taxon>Eupulmonata</taxon>
        <taxon>Stylommatophora</taxon>
        <taxon>Helicina</taxon>
        <taxon>Arionoidea</taxon>
        <taxon>Arionidae</taxon>
        <taxon>Arion</taxon>
    </lineage>
</organism>
<name>A0A0B7BVI2_9EUPU</name>
<reference evidence="1" key="1">
    <citation type="submission" date="2014-12" db="EMBL/GenBank/DDBJ databases">
        <title>Insight into the proteome of Arion vulgaris.</title>
        <authorList>
            <person name="Aradska J."/>
            <person name="Bulat T."/>
            <person name="Smidak R."/>
            <person name="Sarate P."/>
            <person name="Gangsoo J."/>
            <person name="Sialana F."/>
            <person name="Bilban M."/>
            <person name="Lubec G."/>
        </authorList>
    </citation>
    <scope>NUCLEOTIDE SEQUENCE</scope>
    <source>
        <tissue evidence="1">Skin</tissue>
    </source>
</reference>
<evidence type="ECO:0000313" key="1">
    <source>
        <dbReference type="EMBL" id="CEK96381.1"/>
    </source>
</evidence>
<dbReference type="AlphaFoldDB" id="A0A0B7BVI2"/>
<proteinExistence type="predicted"/>
<dbReference type="EMBL" id="HACG01049516">
    <property type="protein sequence ID" value="CEK96381.1"/>
    <property type="molecule type" value="Transcribed_RNA"/>
</dbReference>
<accession>A0A0B7BVI2</accession>